<evidence type="ECO:0000256" key="1">
    <source>
        <dbReference type="SAM" id="SignalP"/>
    </source>
</evidence>
<proteinExistence type="predicted"/>
<evidence type="ECO:0000313" key="3">
    <source>
        <dbReference type="Proteomes" id="UP000030671"/>
    </source>
</evidence>
<dbReference type="GeneID" id="20677768"/>
<keyword evidence="3" id="KW-1185">Reference proteome</keyword>
<keyword evidence="1" id="KW-0732">Signal</keyword>
<dbReference type="HOGENOM" id="CLU_1594750_0_0_1"/>
<dbReference type="AlphaFoldDB" id="W4K3Z2"/>
<name>W4K3Z2_HETIT</name>
<feature type="chain" id="PRO_5004845151" description="Secreted protein" evidence="1">
    <location>
        <begin position="36"/>
        <end position="167"/>
    </location>
</feature>
<accession>W4K3Z2</accession>
<dbReference type="EMBL" id="KI925460">
    <property type="protein sequence ID" value="ETW80060.1"/>
    <property type="molecule type" value="Genomic_DNA"/>
</dbReference>
<dbReference type="RefSeq" id="XP_009548584.1">
    <property type="nucleotide sequence ID" value="XM_009550289.1"/>
</dbReference>
<protein>
    <recommendedName>
        <fullName evidence="4">Secreted protein</fullName>
    </recommendedName>
</protein>
<dbReference type="Proteomes" id="UP000030671">
    <property type="component" value="Unassembled WGS sequence"/>
</dbReference>
<dbReference type="InParanoid" id="W4K3Z2"/>
<feature type="signal peptide" evidence="1">
    <location>
        <begin position="1"/>
        <end position="35"/>
    </location>
</feature>
<dbReference type="KEGG" id="hir:HETIRDRAFT_477642"/>
<reference evidence="2 3" key="1">
    <citation type="journal article" date="2012" name="New Phytol.">
        <title>Insight into trade-off between wood decay and parasitism from the genome of a fungal forest pathogen.</title>
        <authorList>
            <person name="Olson A."/>
            <person name="Aerts A."/>
            <person name="Asiegbu F."/>
            <person name="Belbahri L."/>
            <person name="Bouzid O."/>
            <person name="Broberg A."/>
            <person name="Canback B."/>
            <person name="Coutinho P.M."/>
            <person name="Cullen D."/>
            <person name="Dalman K."/>
            <person name="Deflorio G."/>
            <person name="van Diepen L.T."/>
            <person name="Dunand C."/>
            <person name="Duplessis S."/>
            <person name="Durling M."/>
            <person name="Gonthier P."/>
            <person name="Grimwood J."/>
            <person name="Fossdal C.G."/>
            <person name="Hansson D."/>
            <person name="Henrissat B."/>
            <person name="Hietala A."/>
            <person name="Himmelstrand K."/>
            <person name="Hoffmeister D."/>
            <person name="Hogberg N."/>
            <person name="James T.Y."/>
            <person name="Karlsson M."/>
            <person name="Kohler A."/>
            <person name="Kues U."/>
            <person name="Lee Y.H."/>
            <person name="Lin Y.C."/>
            <person name="Lind M."/>
            <person name="Lindquist E."/>
            <person name="Lombard V."/>
            <person name="Lucas S."/>
            <person name="Lunden K."/>
            <person name="Morin E."/>
            <person name="Murat C."/>
            <person name="Park J."/>
            <person name="Raffaello T."/>
            <person name="Rouze P."/>
            <person name="Salamov A."/>
            <person name="Schmutz J."/>
            <person name="Solheim H."/>
            <person name="Stahlberg J."/>
            <person name="Velez H."/>
            <person name="de Vries R.P."/>
            <person name="Wiebenga A."/>
            <person name="Woodward S."/>
            <person name="Yakovlev I."/>
            <person name="Garbelotto M."/>
            <person name="Martin F."/>
            <person name="Grigoriev I.V."/>
            <person name="Stenlid J."/>
        </authorList>
    </citation>
    <scope>NUCLEOTIDE SEQUENCE [LARGE SCALE GENOMIC DNA]</scope>
    <source>
        <strain evidence="2 3">TC 32-1</strain>
    </source>
</reference>
<gene>
    <name evidence="2" type="ORF">HETIRDRAFT_477642</name>
</gene>
<sequence>MQAGLSLARSRPAAMHVHSGFLLLAHVSLSPCLSASVVFALCLASPAGTKKPGGRATTDRDTPSHSRSTVLLPYARYDTMRWTGALCYEYVNMFHSRRICQSQSILCMYLHVCICTLSSCFARVISPSVYLEGRITIGRVWSPPACLRRAFGGSACHVFGNTAAGGL</sequence>
<organism evidence="2 3">
    <name type="scientific">Heterobasidion irregulare (strain TC 32-1)</name>
    <dbReference type="NCBI Taxonomy" id="747525"/>
    <lineage>
        <taxon>Eukaryota</taxon>
        <taxon>Fungi</taxon>
        <taxon>Dikarya</taxon>
        <taxon>Basidiomycota</taxon>
        <taxon>Agaricomycotina</taxon>
        <taxon>Agaricomycetes</taxon>
        <taxon>Russulales</taxon>
        <taxon>Bondarzewiaceae</taxon>
        <taxon>Heterobasidion</taxon>
        <taxon>Heterobasidion annosum species complex</taxon>
    </lineage>
</organism>
<evidence type="ECO:0000313" key="2">
    <source>
        <dbReference type="EMBL" id="ETW80060.1"/>
    </source>
</evidence>
<evidence type="ECO:0008006" key="4">
    <source>
        <dbReference type="Google" id="ProtNLM"/>
    </source>
</evidence>